<dbReference type="Gene3D" id="2.40.50.100">
    <property type="match status" value="1"/>
</dbReference>
<feature type="coiled-coil region" evidence="2">
    <location>
        <begin position="148"/>
        <end position="218"/>
    </location>
</feature>
<dbReference type="InterPro" id="IPR006143">
    <property type="entry name" value="RND_pump_MFP"/>
</dbReference>
<evidence type="ECO:0000259" key="5">
    <source>
        <dbReference type="Pfam" id="PF25917"/>
    </source>
</evidence>
<feature type="signal peptide" evidence="4">
    <location>
        <begin position="1"/>
        <end position="30"/>
    </location>
</feature>
<evidence type="ECO:0000256" key="4">
    <source>
        <dbReference type="SAM" id="SignalP"/>
    </source>
</evidence>
<sequence>MKQIITRKLKKNALTIAITLAAAGSIFVVAAYNGSQMGPGPGEKGKGPAASTQAHQPERPEGKPASSSNTTLLSQVAVQLTAVESYQAQVTGYGETKPRFELTYTSEISGRITWLADSFESGRVVKKGELLARLDDTSFQQAVSQAKADVATARLALLEEQREGEQARSEWQRSGLSGEPSSPLVLREPQLASAEAALENAQKSLEKAERDLHYTEIKAPFDGVIVSRNVQLGSFINVGGEVAMLYSVDRIEIEIPLSEKQWANLPQAVMNAGNGTDAATANTDSAQQWHATIKATGSDTTQGQQWSAYVERTHQYVAKDTRQRSLVLVVEKPLEQGAPLYPGTFVEATIEGMTLDYLWELPSSARSQQGEIWTVDAQGLLQKSTAHTLFERQNKIYVTPTEEAELAQVVKRPLSNFKAGMKVVPTTEEL</sequence>
<dbReference type="SUPFAM" id="SSF111369">
    <property type="entry name" value="HlyD-like secretion proteins"/>
    <property type="match status" value="1"/>
</dbReference>
<reference evidence="6 7" key="1">
    <citation type="submission" date="2017-03" db="EMBL/GenBank/DDBJ databases">
        <title>Genome sequencing of Shewanella japonica KCTC 22435.</title>
        <authorList>
            <person name="Kim K.M."/>
        </authorList>
    </citation>
    <scope>NUCLEOTIDE SEQUENCE [LARGE SCALE GENOMIC DNA]</scope>
    <source>
        <strain evidence="6 7">KCTC 22435</strain>
    </source>
</reference>
<dbReference type="NCBIfam" id="TIGR01730">
    <property type="entry name" value="RND_mfp"/>
    <property type="match status" value="1"/>
</dbReference>
<keyword evidence="2" id="KW-0175">Coiled coil</keyword>
<keyword evidence="4" id="KW-0732">Signal</keyword>
<evidence type="ECO:0000256" key="1">
    <source>
        <dbReference type="ARBA" id="ARBA00009477"/>
    </source>
</evidence>
<feature type="region of interest" description="Disordered" evidence="3">
    <location>
        <begin position="39"/>
        <end position="69"/>
    </location>
</feature>
<organism evidence="6 7">
    <name type="scientific">Shewanella japonica</name>
    <dbReference type="NCBI Taxonomy" id="93973"/>
    <lineage>
        <taxon>Bacteria</taxon>
        <taxon>Pseudomonadati</taxon>
        <taxon>Pseudomonadota</taxon>
        <taxon>Gammaproteobacteria</taxon>
        <taxon>Alteromonadales</taxon>
        <taxon>Shewanellaceae</taxon>
        <taxon>Shewanella</taxon>
    </lineage>
</organism>
<proteinExistence type="inferred from homology"/>
<evidence type="ECO:0000313" key="7">
    <source>
        <dbReference type="Proteomes" id="UP000191820"/>
    </source>
</evidence>
<dbReference type="PANTHER" id="PTHR30469:SF12">
    <property type="entry name" value="MULTIDRUG RESISTANCE PROTEIN MDTA"/>
    <property type="match status" value="1"/>
</dbReference>
<gene>
    <name evidence="6" type="ORF">SJ2017_0843</name>
</gene>
<dbReference type="RefSeq" id="WP_080914976.1">
    <property type="nucleotide sequence ID" value="NZ_CP020472.1"/>
</dbReference>
<name>A0ABN4YFX2_9GAMM</name>
<dbReference type="EMBL" id="CP020472">
    <property type="protein sequence ID" value="ARD21175.1"/>
    <property type="molecule type" value="Genomic_DNA"/>
</dbReference>
<comment type="similarity">
    <text evidence="1">Belongs to the membrane fusion protein (MFP) (TC 8.A.1) family.</text>
</comment>
<feature type="domain" description="Multidrug resistance protein MdtA-like barrel-sandwich hybrid" evidence="5">
    <location>
        <begin position="105"/>
        <end position="243"/>
    </location>
</feature>
<evidence type="ECO:0000313" key="6">
    <source>
        <dbReference type="EMBL" id="ARD21175.1"/>
    </source>
</evidence>
<dbReference type="InterPro" id="IPR058625">
    <property type="entry name" value="MdtA-like_BSH"/>
</dbReference>
<dbReference type="Gene3D" id="1.10.287.470">
    <property type="entry name" value="Helix hairpin bin"/>
    <property type="match status" value="1"/>
</dbReference>
<dbReference type="Proteomes" id="UP000191820">
    <property type="component" value="Chromosome"/>
</dbReference>
<dbReference type="PANTHER" id="PTHR30469">
    <property type="entry name" value="MULTIDRUG RESISTANCE PROTEIN MDTA"/>
    <property type="match status" value="1"/>
</dbReference>
<dbReference type="Pfam" id="PF25917">
    <property type="entry name" value="BSH_RND"/>
    <property type="match status" value="1"/>
</dbReference>
<accession>A0ABN4YFX2</accession>
<protein>
    <submittedName>
        <fullName evidence="6">Efflux transporter periplasmic adaptor subunit</fullName>
    </submittedName>
</protein>
<keyword evidence="7" id="KW-1185">Reference proteome</keyword>
<evidence type="ECO:0000256" key="2">
    <source>
        <dbReference type="SAM" id="Coils"/>
    </source>
</evidence>
<dbReference type="Gene3D" id="2.40.30.170">
    <property type="match status" value="1"/>
</dbReference>
<evidence type="ECO:0000256" key="3">
    <source>
        <dbReference type="SAM" id="MobiDB-lite"/>
    </source>
</evidence>
<feature type="chain" id="PRO_5046178222" evidence="4">
    <location>
        <begin position="31"/>
        <end position="430"/>
    </location>
</feature>